<keyword evidence="3" id="KW-1185">Reference proteome</keyword>
<feature type="compositionally biased region" description="Basic and acidic residues" evidence="1">
    <location>
        <begin position="532"/>
        <end position="545"/>
    </location>
</feature>
<sequence length="568" mass="64255">MFHGTLSIITKIRPEAVEGLTSRLRELDRTIQARQPHPFRGIQALYFAHWSILGGAPWDGPPGEPREDCHLILGADLRLSASLHGRKQLRTALGLLVDALAAQASLSGDTSFDEIYSHCEGYPAAGLARPELVKHYLLKHAAPYNTRHVDFAYRVASVPAVRELQALRAEADAYLNNPYRRPFLERLEATSVYDDLREHLGPHLVRVTTPEWQRHQNAAFLEAALATLTYLLVDKPLRLLVRLKNRFARPRQTVEHVTVPDALREEIDARQGPVQNSMILVTDVPSSALGRLRQRFFMRLVDWRLKRNLVGMNDMRVIHFARWAIFQRGAKRQLLFIVTYDESWEAYIDAFVDHEDVSTFLKLIWSGSKGFPSGQPFVEPFKEWIRSVQCPTLVHYSALSHGEAPPAALAVTDLHEALDLRQVLIQEGLSRPENAPMRQSLKAYLEQGRFPYQEKLLSLRQAVSILQERLLSTHRRPTHILHRRIPHVTTRKLGVLRAQTPLRSRRSEGHSAPISREAGRHPGAHRPWLQAHGDRRLPAVEDPGRRSVPGVASGDPEGGTHDSGGDPH</sequence>
<dbReference type="OrthoDB" id="5510053at2"/>
<accession>A0A1L9B0Q9</accession>
<protein>
    <submittedName>
        <fullName evidence="2">Uncharacterized protein</fullName>
    </submittedName>
</protein>
<evidence type="ECO:0000313" key="3">
    <source>
        <dbReference type="Proteomes" id="UP000182229"/>
    </source>
</evidence>
<evidence type="ECO:0000256" key="1">
    <source>
        <dbReference type="SAM" id="MobiDB-lite"/>
    </source>
</evidence>
<name>A0A1L9B0Q9_9BACT</name>
<dbReference type="EMBL" id="MPIN01000012">
    <property type="protein sequence ID" value="OJH35847.1"/>
    <property type="molecule type" value="Genomic_DNA"/>
</dbReference>
<organism evidence="2 3">
    <name type="scientific">Cystobacter ferrugineus</name>
    <dbReference type="NCBI Taxonomy" id="83449"/>
    <lineage>
        <taxon>Bacteria</taxon>
        <taxon>Pseudomonadati</taxon>
        <taxon>Myxococcota</taxon>
        <taxon>Myxococcia</taxon>
        <taxon>Myxococcales</taxon>
        <taxon>Cystobacterineae</taxon>
        <taxon>Archangiaceae</taxon>
        <taxon>Cystobacter</taxon>
    </lineage>
</organism>
<reference evidence="3" key="1">
    <citation type="submission" date="2016-11" db="EMBL/GenBank/DDBJ databases">
        <authorList>
            <person name="Shukria A."/>
            <person name="Stevens D.C."/>
        </authorList>
    </citation>
    <scope>NUCLEOTIDE SEQUENCE [LARGE SCALE GENOMIC DNA]</scope>
    <source>
        <strain evidence="3">Cbfe23</strain>
    </source>
</reference>
<dbReference type="RefSeq" id="WP_071902877.1">
    <property type="nucleotide sequence ID" value="NZ_MPIN01000012.1"/>
</dbReference>
<proteinExistence type="predicted"/>
<evidence type="ECO:0000313" key="2">
    <source>
        <dbReference type="EMBL" id="OJH35847.1"/>
    </source>
</evidence>
<reference evidence="2 3" key="2">
    <citation type="submission" date="2016-12" db="EMBL/GenBank/DDBJ databases">
        <title>Draft Genome Sequence of Cystobacter ferrugineus Strain Cbfe23.</title>
        <authorList>
            <person name="Akbar S."/>
            <person name="Dowd S.E."/>
            <person name="Stevens D.C."/>
        </authorList>
    </citation>
    <scope>NUCLEOTIDE SEQUENCE [LARGE SCALE GENOMIC DNA]</scope>
    <source>
        <strain evidence="2 3">Cbfe23</strain>
    </source>
</reference>
<feature type="region of interest" description="Disordered" evidence="1">
    <location>
        <begin position="497"/>
        <end position="568"/>
    </location>
</feature>
<gene>
    <name evidence="2" type="ORF">BON30_35020</name>
</gene>
<dbReference type="Proteomes" id="UP000182229">
    <property type="component" value="Unassembled WGS sequence"/>
</dbReference>
<dbReference type="STRING" id="83449.BON30_35020"/>
<comment type="caution">
    <text evidence="2">The sequence shown here is derived from an EMBL/GenBank/DDBJ whole genome shotgun (WGS) entry which is preliminary data.</text>
</comment>
<dbReference type="AlphaFoldDB" id="A0A1L9B0Q9"/>
<feature type="compositionally biased region" description="Basic and acidic residues" evidence="1">
    <location>
        <begin position="558"/>
        <end position="568"/>
    </location>
</feature>